<dbReference type="Pfam" id="PF13620">
    <property type="entry name" value="CarboxypepD_reg"/>
    <property type="match status" value="1"/>
</dbReference>
<feature type="domain" description="TonB-dependent transporter Oar-like beta-barrel" evidence="9">
    <location>
        <begin position="247"/>
        <end position="323"/>
    </location>
</feature>
<keyword evidence="11" id="KW-1185">Reference proteome</keyword>
<dbReference type="InterPro" id="IPR008969">
    <property type="entry name" value="CarboxyPept-like_regulatory"/>
</dbReference>
<keyword evidence="6" id="KW-0998">Cell outer membrane</keyword>
<protein>
    <submittedName>
        <fullName evidence="10">Carboxypeptidase regulatory-like domain-containing protein</fullName>
    </submittedName>
</protein>
<feature type="compositionally biased region" description="Polar residues" evidence="7">
    <location>
        <begin position="852"/>
        <end position="867"/>
    </location>
</feature>
<dbReference type="Gene3D" id="2.60.40.1120">
    <property type="entry name" value="Carboxypeptidase-like, regulatory domain"/>
    <property type="match status" value="1"/>
</dbReference>
<evidence type="ECO:0000256" key="7">
    <source>
        <dbReference type="SAM" id="MobiDB-lite"/>
    </source>
</evidence>
<evidence type="ECO:0000259" key="9">
    <source>
        <dbReference type="Pfam" id="PF25183"/>
    </source>
</evidence>
<keyword evidence="2" id="KW-0813">Transport</keyword>
<dbReference type="Gene3D" id="2.40.170.20">
    <property type="entry name" value="TonB-dependent receptor, beta-barrel domain"/>
    <property type="match status" value="1"/>
</dbReference>
<dbReference type="SUPFAM" id="SSF49464">
    <property type="entry name" value="Carboxypeptidase regulatory domain-like"/>
    <property type="match status" value="1"/>
</dbReference>
<accession>A0ABV9N4W3</accession>
<keyword evidence="5" id="KW-0472">Membrane</keyword>
<gene>
    <name evidence="10" type="ORF">ACFO5O_12315</name>
</gene>
<evidence type="ECO:0000256" key="5">
    <source>
        <dbReference type="ARBA" id="ARBA00023136"/>
    </source>
</evidence>
<dbReference type="EMBL" id="JBHSGP010000014">
    <property type="protein sequence ID" value="MFC4723111.1"/>
    <property type="molecule type" value="Genomic_DNA"/>
</dbReference>
<feature type="chain" id="PRO_5045141813" evidence="8">
    <location>
        <begin position="23"/>
        <end position="1078"/>
    </location>
</feature>
<comment type="subcellular location">
    <subcellularLocation>
        <location evidence="1">Cell outer membrane</location>
        <topology evidence="1">Multi-pass membrane protein</topology>
    </subcellularLocation>
</comment>
<dbReference type="InterPro" id="IPR057601">
    <property type="entry name" value="Oar-like_b-barrel"/>
</dbReference>
<evidence type="ECO:0000313" key="10">
    <source>
        <dbReference type="EMBL" id="MFC4723111.1"/>
    </source>
</evidence>
<dbReference type="InterPro" id="IPR037066">
    <property type="entry name" value="Plug_dom_sf"/>
</dbReference>
<evidence type="ECO:0000256" key="8">
    <source>
        <dbReference type="SAM" id="SignalP"/>
    </source>
</evidence>
<dbReference type="RefSeq" id="WP_387964201.1">
    <property type="nucleotide sequence ID" value="NZ_JBHSGP010000014.1"/>
</dbReference>
<evidence type="ECO:0000256" key="2">
    <source>
        <dbReference type="ARBA" id="ARBA00022448"/>
    </source>
</evidence>
<keyword evidence="3" id="KW-1134">Transmembrane beta strand</keyword>
<organism evidence="10 11">
    <name type="scientific">Geojedonia litorea</name>
    <dbReference type="NCBI Taxonomy" id="1268269"/>
    <lineage>
        <taxon>Bacteria</taxon>
        <taxon>Pseudomonadati</taxon>
        <taxon>Bacteroidota</taxon>
        <taxon>Flavobacteriia</taxon>
        <taxon>Flavobacteriales</taxon>
        <taxon>Flavobacteriaceae</taxon>
        <taxon>Geojedonia</taxon>
    </lineage>
</organism>
<evidence type="ECO:0000313" key="11">
    <source>
        <dbReference type="Proteomes" id="UP001595953"/>
    </source>
</evidence>
<evidence type="ECO:0000256" key="6">
    <source>
        <dbReference type="ARBA" id="ARBA00023237"/>
    </source>
</evidence>
<evidence type="ECO:0000256" key="4">
    <source>
        <dbReference type="ARBA" id="ARBA00022692"/>
    </source>
</evidence>
<feature type="signal peptide" evidence="8">
    <location>
        <begin position="1"/>
        <end position="22"/>
    </location>
</feature>
<proteinExistence type="predicted"/>
<dbReference type="PANTHER" id="PTHR30069:SF46">
    <property type="entry name" value="OAR PROTEIN"/>
    <property type="match status" value="1"/>
</dbReference>
<dbReference type="Pfam" id="PF25183">
    <property type="entry name" value="OMP_b-brl_4"/>
    <property type="match status" value="2"/>
</dbReference>
<dbReference type="PANTHER" id="PTHR30069">
    <property type="entry name" value="TONB-DEPENDENT OUTER MEMBRANE RECEPTOR"/>
    <property type="match status" value="1"/>
</dbReference>
<reference evidence="11" key="1">
    <citation type="journal article" date="2019" name="Int. J. Syst. Evol. Microbiol.">
        <title>The Global Catalogue of Microorganisms (GCM) 10K type strain sequencing project: providing services to taxonomists for standard genome sequencing and annotation.</title>
        <authorList>
            <consortium name="The Broad Institute Genomics Platform"/>
            <consortium name="The Broad Institute Genome Sequencing Center for Infectious Disease"/>
            <person name="Wu L."/>
            <person name="Ma J."/>
        </authorList>
    </citation>
    <scope>NUCLEOTIDE SEQUENCE [LARGE SCALE GENOMIC DNA]</scope>
    <source>
        <strain evidence="11">CCUG 63682</strain>
    </source>
</reference>
<keyword evidence="4" id="KW-0812">Transmembrane</keyword>
<dbReference type="SUPFAM" id="SSF56935">
    <property type="entry name" value="Porins"/>
    <property type="match status" value="1"/>
</dbReference>
<feature type="compositionally biased region" description="Low complexity" evidence="7">
    <location>
        <begin position="840"/>
        <end position="851"/>
    </location>
</feature>
<keyword evidence="8" id="KW-0732">Signal</keyword>
<feature type="domain" description="TonB-dependent transporter Oar-like beta-barrel" evidence="9">
    <location>
        <begin position="357"/>
        <end position="1016"/>
    </location>
</feature>
<dbReference type="Proteomes" id="UP001595953">
    <property type="component" value="Unassembled WGS sequence"/>
</dbReference>
<sequence>MKKITQFLLFTIAFFAIGLAFGQGTTTSAINGKITDSEGQPLPGANIVVVHLPTNTTYGAASDFDGFYRISNMRPGGPYKITISFVGYKEYTDEGFSLTLGQTTSINKQLVESASALDEVVITATRNNVFDSNRTGAETTVSERDLTTIPSASRSIADFLRATPQAQLSEGNDGFSVSLGGQNNRFNSINVDGAVSNDVFGLAGSGTDGGQTGANPFSIDALEQIQIQLAPFDVKISGFTGGAINAITRSGSNNVEGSVYSYFRNESLAGKTPTALINDGDSREKLNDFTALTYGARVGLPIVKDKLFLFVNYEKQDNETPQPFNLSNYGGDSSASDIEALRQFLISNYGYDPGVYDNNASTLENNLVTAKLDWNINQNHSLSLTHRLQDIKNLEARTSNSRSIEFLNGSEYFANKTNATTLQWNSSYGNKFANSMIVSYKIVRDDRDPSGDPFPTVELQDGDGQIVFGSEPFSTANLLDQDVFTFTNNFEIYKGRHTITLGTHNEYSKIKNLFFAFNYGFYEFNNSGGTTGVNRFLAGQTSSFYQHGYSLVGNGTVGDESAGASEFDVLQVGFYAQDEVNMTDNFKLTAGIRFDIPYWSDGPVNDDFNNRTIPLLEAAGKDLQGARVGRGVSPSVHVSPRIGFNWDVNGDKTTQVRGGLGIFTSRLPLVWPGAIYNNNGVTGGFTLGFGGTPFEADVNNQFEDVTPGSGGTGGQVDLFASNFKLPQRFKVNVAVDQKLPLWGLIVSADVIWNDNITDIYYQNLNLKGPVGFLNGADNRPFYNRGDRIDRAYQGIYLATNTGGGNSWNGALTIRKPYENGFAGQVSYSYGESNAIFDGTSSQNSSQWRNQQTVNGKNSNLPVSRSDFSQGHRISSNMSYEIKWNDNIKSTIGLFYNGSQGQPYSYTYRDGRDLLNDDSRDNALIYVPASAGEITLRDRTGSAAGTADEWAILNDYINNDDYLKTRRGKYAERNGSRGPWSHIVDLKFLQDISFNAIKKTNTLQLSVDIFNFTNFLNKDWGRQTFAFGNTQILQTETAGPNPVFSLRESAIENGPTQYDDSGIQSSRWQMQVGLRYTFN</sequence>
<feature type="region of interest" description="Disordered" evidence="7">
    <location>
        <begin position="840"/>
        <end position="867"/>
    </location>
</feature>
<dbReference type="InterPro" id="IPR036942">
    <property type="entry name" value="Beta-barrel_TonB_sf"/>
</dbReference>
<name>A0ABV9N4W3_9FLAO</name>
<evidence type="ECO:0000256" key="1">
    <source>
        <dbReference type="ARBA" id="ARBA00004571"/>
    </source>
</evidence>
<evidence type="ECO:0000256" key="3">
    <source>
        <dbReference type="ARBA" id="ARBA00022452"/>
    </source>
</evidence>
<dbReference type="InterPro" id="IPR039426">
    <property type="entry name" value="TonB-dep_rcpt-like"/>
</dbReference>
<dbReference type="Gene3D" id="2.170.130.10">
    <property type="entry name" value="TonB-dependent receptor, plug domain"/>
    <property type="match status" value="1"/>
</dbReference>
<comment type="caution">
    <text evidence="10">The sequence shown here is derived from an EMBL/GenBank/DDBJ whole genome shotgun (WGS) entry which is preliminary data.</text>
</comment>